<proteinExistence type="predicted"/>
<evidence type="ECO:0000313" key="3">
    <source>
        <dbReference type="Proteomes" id="UP000295371"/>
    </source>
</evidence>
<evidence type="ECO:0000256" key="1">
    <source>
        <dbReference type="SAM" id="MobiDB-lite"/>
    </source>
</evidence>
<name>A0A4R7J277_9ACTN</name>
<feature type="region of interest" description="Disordered" evidence="1">
    <location>
        <begin position="1"/>
        <end position="45"/>
    </location>
</feature>
<keyword evidence="3" id="KW-1185">Reference proteome</keyword>
<protein>
    <submittedName>
        <fullName evidence="2">Uncharacterized protein</fullName>
    </submittedName>
</protein>
<accession>A0A4R7J277</accession>
<reference evidence="2 3" key="1">
    <citation type="submission" date="2019-03" db="EMBL/GenBank/DDBJ databases">
        <title>Genomic Encyclopedia of Archaeal and Bacterial Type Strains, Phase II (KMG-II): from individual species to whole genera.</title>
        <authorList>
            <person name="Goeker M."/>
        </authorList>
    </citation>
    <scope>NUCLEOTIDE SEQUENCE [LARGE SCALE GENOMIC DNA]</scope>
    <source>
        <strain evidence="2 3">DSM 24323</strain>
    </source>
</reference>
<gene>
    <name evidence="2" type="ORF">CLV29_2518</name>
</gene>
<organism evidence="2 3">
    <name type="scientific">Naumannella halotolerans</name>
    <dbReference type="NCBI Taxonomy" id="993414"/>
    <lineage>
        <taxon>Bacteria</taxon>
        <taxon>Bacillati</taxon>
        <taxon>Actinomycetota</taxon>
        <taxon>Actinomycetes</taxon>
        <taxon>Propionibacteriales</taxon>
        <taxon>Propionibacteriaceae</taxon>
        <taxon>Naumannella</taxon>
    </lineage>
</organism>
<dbReference type="AlphaFoldDB" id="A0A4R7J277"/>
<feature type="compositionally biased region" description="Basic and acidic residues" evidence="1">
    <location>
        <begin position="14"/>
        <end position="32"/>
    </location>
</feature>
<dbReference type="RefSeq" id="WP_166649262.1">
    <property type="nucleotide sequence ID" value="NZ_SOAW01000002.1"/>
</dbReference>
<comment type="caution">
    <text evidence="2">The sequence shown here is derived from an EMBL/GenBank/DDBJ whole genome shotgun (WGS) entry which is preliminary data.</text>
</comment>
<dbReference type="Proteomes" id="UP000295371">
    <property type="component" value="Unassembled WGS sequence"/>
</dbReference>
<evidence type="ECO:0000313" key="2">
    <source>
        <dbReference type="EMBL" id="TDT31105.1"/>
    </source>
</evidence>
<dbReference type="EMBL" id="SOAW01000002">
    <property type="protein sequence ID" value="TDT31105.1"/>
    <property type="molecule type" value="Genomic_DNA"/>
</dbReference>
<sequence length="45" mass="5263">MADHKMVVINGVRYRPEHAPKPKKESNDQPVEHRKRSPRQSNKEG</sequence>